<evidence type="ECO:0000313" key="3">
    <source>
        <dbReference type="Proteomes" id="UP001162891"/>
    </source>
</evidence>
<name>A0ABM7WZ39_9BACT</name>
<dbReference type="InterPro" id="IPR039261">
    <property type="entry name" value="FNR_nucleotide-bd"/>
</dbReference>
<dbReference type="Gene3D" id="2.40.30.10">
    <property type="entry name" value="Translation factors"/>
    <property type="match status" value="1"/>
</dbReference>
<organism evidence="2 3">
    <name type="scientific">Anaeromyxobacter oryzae</name>
    <dbReference type="NCBI Taxonomy" id="2918170"/>
    <lineage>
        <taxon>Bacteria</taxon>
        <taxon>Pseudomonadati</taxon>
        <taxon>Myxococcota</taxon>
        <taxon>Myxococcia</taxon>
        <taxon>Myxococcales</taxon>
        <taxon>Cystobacterineae</taxon>
        <taxon>Anaeromyxobacteraceae</taxon>
        <taxon>Anaeromyxobacter</taxon>
    </lineage>
</organism>
<dbReference type="SUPFAM" id="SSF63380">
    <property type="entry name" value="Riboflavin synthase domain-like"/>
    <property type="match status" value="1"/>
</dbReference>
<dbReference type="PANTHER" id="PTHR47354">
    <property type="entry name" value="NADH OXIDOREDUCTASE HCR"/>
    <property type="match status" value="1"/>
</dbReference>
<dbReference type="InterPro" id="IPR001433">
    <property type="entry name" value="OxRdtase_FAD/NAD-bd"/>
</dbReference>
<keyword evidence="3" id="KW-1185">Reference proteome</keyword>
<dbReference type="Pfam" id="PF00970">
    <property type="entry name" value="FAD_binding_6"/>
    <property type="match status" value="1"/>
</dbReference>
<dbReference type="PANTHER" id="PTHR47354:SF5">
    <property type="entry name" value="PROTEIN RFBI"/>
    <property type="match status" value="1"/>
</dbReference>
<dbReference type="InterPro" id="IPR012165">
    <property type="entry name" value="Cyt_c3_hydrogenase_gsu"/>
</dbReference>
<dbReference type="InterPro" id="IPR017927">
    <property type="entry name" value="FAD-bd_FR_type"/>
</dbReference>
<dbReference type="PRINTS" id="PR00406">
    <property type="entry name" value="CYTB5RDTASE"/>
</dbReference>
<protein>
    <submittedName>
        <fullName evidence="2">Oxidoreductase</fullName>
    </submittedName>
</protein>
<dbReference type="InterPro" id="IPR050415">
    <property type="entry name" value="MRET"/>
</dbReference>
<dbReference type="SUPFAM" id="SSF52343">
    <property type="entry name" value="Ferredoxin reductase-like, C-terminal NADP-linked domain"/>
    <property type="match status" value="1"/>
</dbReference>
<dbReference type="Gene3D" id="3.40.50.80">
    <property type="entry name" value="Nucleotide-binding domain of ferredoxin-NADP reductase (FNR) module"/>
    <property type="match status" value="1"/>
</dbReference>
<dbReference type="PRINTS" id="PR00371">
    <property type="entry name" value="FPNCR"/>
</dbReference>
<sequence>MPIPWLAADVREIVVETPDVKTIRLAVPGWRGHVPGQHVDVRLTAEDGYQAQRSYSIASPPEEDGVALTVERLEDGEVSTFLTEELRAGDRLELRGPLGGYFTWTVEQGGPLALVAGGSGIVPLMAMLRHRAAQASNVPTRLLCSWRAAEQMIYRDELARLAARRDGLEVTHTLTRDATADWRGHSRRIDREMLLEALPGPEARPLAYVCGPTPMVESVATLLVSLGHAPERIRTERFGPTGGG</sequence>
<gene>
    <name evidence="2" type="ORF">AMOR_37370</name>
</gene>
<evidence type="ECO:0000313" key="2">
    <source>
        <dbReference type="EMBL" id="BDG04741.1"/>
    </source>
</evidence>
<dbReference type="CDD" id="cd06217">
    <property type="entry name" value="FNR_iron_sulfur_binding_3"/>
    <property type="match status" value="1"/>
</dbReference>
<evidence type="ECO:0000259" key="1">
    <source>
        <dbReference type="PROSITE" id="PS51384"/>
    </source>
</evidence>
<dbReference type="RefSeq" id="WP_248353209.1">
    <property type="nucleotide sequence ID" value="NZ_AP025591.1"/>
</dbReference>
<accession>A0ABM7WZ39</accession>
<dbReference type="InterPro" id="IPR001709">
    <property type="entry name" value="Flavoprot_Pyr_Nucl_cyt_Rdtase"/>
</dbReference>
<proteinExistence type="predicted"/>
<reference evidence="3" key="1">
    <citation type="journal article" date="2022" name="Int. J. Syst. Evol. Microbiol.">
        <title>Anaeromyxobacter oryzae sp. nov., Anaeromyxobacter diazotrophicus sp. nov. and Anaeromyxobacter paludicola sp. nov., isolated from paddy soils.</title>
        <authorList>
            <person name="Itoh H."/>
            <person name="Xu Z."/>
            <person name="Mise K."/>
            <person name="Masuda Y."/>
            <person name="Ushijima N."/>
            <person name="Hayakawa C."/>
            <person name="Shiratori Y."/>
            <person name="Senoo K."/>
        </authorList>
    </citation>
    <scope>NUCLEOTIDE SEQUENCE [LARGE SCALE GENOMIC DNA]</scope>
    <source>
        <strain evidence="3">Red232</strain>
    </source>
</reference>
<dbReference type="EMBL" id="AP025591">
    <property type="protein sequence ID" value="BDG04741.1"/>
    <property type="molecule type" value="Genomic_DNA"/>
</dbReference>
<dbReference type="PROSITE" id="PS51384">
    <property type="entry name" value="FAD_FR"/>
    <property type="match status" value="1"/>
</dbReference>
<dbReference type="PIRSF" id="PIRSF006816">
    <property type="entry name" value="Cyc3_hyd_g"/>
    <property type="match status" value="1"/>
</dbReference>
<feature type="domain" description="FAD-binding FR-type" evidence="1">
    <location>
        <begin position="3"/>
        <end position="104"/>
    </location>
</feature>
<dbReference type="Pfam" id="PF00175">
    <property type="entry name" value="NAD_binding_1"/>
    <property type="match status" value="1"/>
</dbReference>
<dbReference type="InterPro" id="IPR008333">
    <property type="entry name" value="Cbr1-like_FAD-bd_dom"/>
</dbReference>
<dbReference type="InterPro" id="IPR017938">
    <property type="entry name" value="Riboflavin_synthase-like_b-brl"/>
</dbReference>
<dbReference type="Proteomes" id="UP001162891">
    <property type="component" value="Chromosome"/>
</dbReference>